<evidence type="ECO:0000313" key="1">
    <source>
        <dbReference type="EMBL" id="MDK9559189.1"/>
    </source>
</evidence>
<sequence length="117" mass="12652">MLAGLRVGISPGYSYSSGFASATNFEKIRMPGIDSGLRMLLPGRIDVTLANRYVVLNQADRMGVTDKIELSDVAISGGPVYLAFRRGIPEDLVEAFSTALAQYKRANLITERPSNGL</sequence>
<comment type="caution">
    <text evidence="1">The sequence shown here is derived from an EMBL/GenBank/DDBJ whole genome shotgun (WGS) entry which is preliminary data.</text>
</comment>
<dbReference type="RefSeq" id="WP_219868391.1">
    <property type="nucleotide sequence ID" value="NZ_JASSQD010000003.1"/>
</dbReference>
<organism evidence="1 2">
    <name type="scientific">Marinobacter albus</name>
    <dbReference type="NCBI Taxonomy" id="3030833"/>
    <lineage>
        <taxon>Bacteria</taxon>
        <taxon>Pseudomonadati</taxon>
        <taxon>Pseudomonadota</taxon>
        <taxon>Gammaproteobacteria</taxon>
        <taxon>Pseudomonadales</taxon>
        <taxon>Marinobacteraceae</taxon>
        <taxon>Marinobacter</taxon>
    </lineage>
</organism>
<keyword evidence="2" id="KW-1185">Reference proteome</keyword>
<protein>
    <recommendedName>
        <fullName evidence="3">Solute-binding protein family 3/N-terminal domain-containing protein</fullName>
    </recommendedName>
</protein>
<dbReference type="EMBL" id="JASSQD010000003">
    <property type="protein sequence ID" value="MDK9559189.1"/>
    <property type="molecule type" value="Genomic_DNA"/>
</dbReference>
<evidence type="ECO:0008006" key="3">
    <source>
        <dbReference type="Google" id="ProtNLM"/>
    </source>
</evidence>
<dbReference type="Gene3D" id="3.40.190.10">
    <property type="entry name" value="Periplasmic binding protein-like II"/>
    <property type="match status" value="2"/>
</dbReference>
<accession>A0ABT7HGR6</accession>
<reference evidence="1 2" key="1">
    <citation type="submission" date="2023-05" db="EMBL/GenBank/DDBJ databases">
        <title>Marinobacter albus sp. nov., a marine bacterium isolated from sand in a coastal intertidal zone of huludao.</title>
        <authorList>
            <person name="Deng T."/>
        </authorList>
    </citation>
    <scope>NUCLEOTIDE SEQUENCE [LARGE SCALE GENOMIC DNA]</scope>
    <source>
        <strain evidence="1 2">M216</strain>
    </source>
</reference>
<dbReference type="SUPFAM" id="SSF53850">
    <property type="entry name" value="Periplasmic binding protein-like II"/>
    <property type="match status" value="1"/>
</dbReference>
<dbReference type="Proteomes" id="UP001223547">
    <property type="component" value="Unassembled WGS sequence"/>
</dbReference>
<gene>
    <name evidence="1" type="ORF">QQF73_16260</name>
</gene>
<proteinExistence type="predicted"/>
<evidence type="ECO:0000313" key="2">
    <source>
        <dbReference type="Proteomes" id="UP001223547"/>
    </source>
</evidence>
<name>A0ABT7HGR6_9GAMM</name>